<evidence type="ECO:0000256" key="4">
    <source>
        <dbReference type="ARBA" id="ARBA00022989"/>
    </source>
</evidence>
<evidence type="ECO:0000313" key="8">
    <source>
        <dbReference type="EMBL" id="SHN61015.1"/>
    </source>
</evidence>
<comment type="subcellular location">
    <subcellularLocation>
        <location evidence="1">Cell membrane</location>
        <topology evidence="1">Multi-pass membrane protein</topology>
    </subcellularLocation>
</comment>
<dbReference type="PANTHER" id="PTHR43478">
    <property type="entry name" value="NA+/H+ ANTIPORTER-RELATED"/>
    <property type="match status" value="1"/>
</dbReference>
<dbReference type="OrthoDB" id="9762978at2"/>
<dbReference type="InterPro" id="IPR018461">
    <property type="entry name" value="Na/H_Antiport_NhaC-like_C"/>
</dbReference>
<feature type="transmembrane region" description="Helical" evidence="6">
    <location>
        <begin position="67"/>
        <end position="85"/>
    </location>
</feature>
<reference evidence="9" key="1">
    <citation type="submission" date="2016-12" db="EMBL/GenBank/DDBJ databases">
        <authorList>
            <person name="Varghese N."/>
            <person name="Submissions S."/>
        </authorList>
    </citation>
    <scope>NUCLEOTIDE SEQUENCE [LARGE SCALE GENOMIC DNA]</scope>
    <source>
        <strain evidence="9">DSM 13020</strain>
    </source>
</reference>
<gene>
    <name evidence="8" type="ORF">SAMN02745226_01166</name>
</gene>
<dbReference type="RefSeq" id="WP_072759339.1">
    <property type="nucleotide sequence ID" value="NZ_FRDJ01000005.1"/>
</dbReference>
<accession>A0A1M7SR92</accession>
<feature type="domain" description="Na+/H+ antiporter NhaC-like C-terminal" evidence="7">
    <location>
        <begin position="156"/>
        <end position="481"/>
    </location>
</feature>
<protein>
    <submittedName>
        <fullName evidence="8">Transporter, NhaC family</fullName>
    </submittedName>
</protein>
<dbReference type="EMBL" id="FRDJ01000005">
    <property type="protein sequence ID" value="SHN61015.1"/>
    <property type="molecule type" value="Genomic_DNA"/>
</dbReference>
<dbReference type="Proteomes" id="UP000184207">
    <property type="component" value="Unassembled WGS sequence"/>
</dbReference>
<feature type="transmembrane region" description="Helical" evidence="6">
    <location>
        <begin position="12"/>
        <end position="39"/>
    </location>
</feature>
<feature type="transmembrane region" description="Helical" evidence="6">
    <location>
        <begin position="463"/>
        <end position="480"/>
    </location>
</feature>
<evidence type="ECO:0000256" key="2">
    <source>
        <dbReference type="ARBA" id="ARBA00022475"/>
    </source>
</evidence>
<dbReference type="AlphaFoldDB" id="A0A1M7SR92"/>
<evidence type="ECO:0000313" key="9">
    <source>
        <dbReference type="Proteomes" id="UP000184207"/>
    </source>
</evidence>
<feature type="transmembrane region" description="Helical" evidence="6">
    <location>
        <begin position="106"/>
        <end position="126"/>
    </location>
</feature>
<evidence type="ECO:0000256" key="1">
    <source>
        <dbReference type="ARBA" id="ARBA00004651"/>
    </source>
</evidence>
<organism evidence="8 9">
    <name type="scientific">Fervidobacterium gondwanense DSM 13020</name>
    <dbReference type="NCBI Taxonomy" id="1121883"/>
    <lineage>
        <taxon>Bacteria</taxon>
        <taxon>Thermotogati</taxon>
        <taxon>Thermotogota</taxon>
        <taxon>Thermotogae</taxon>
        <taxon>Thermotogales</taxon>
        <taxon>Fervidobacteriaceae</taxon>
        <taxon>Fervidobacterium</taxon>
    </lineage>
</organism>
<evidence type="ECO:0000256" key="3">
    <source>
        <dbReference type="ARBA" id="ARBA00022692"/>
    </source>
</evidence>
<feature type="transmembrane region" description="Helical" evidence="6">
    <location>
        <begin position="371"/>
        <end position="390"/>
    </location>
</feature>
<keyword evidence="2" id="KW-1003">Cell membrane</keyword>
<proteinExistence type="predicted"/>
<dbReference type="Pfam" id="PF03553">
    <property type="entry name" value="Na_H_antiporter"/>
    <property type="match status" value="1"/>
</dbReference>
<keyword evidence="5 6" id="KW-0472">Membrane</keyword>
<feature type="transmembrane region" description="Helical" evidence="6">
    <location>
        <begin position="195"/>
        <end position="216"/>
    </location>
</feature>
<feature type="transmembrane region" description="Helical" evidence="6">
    <location>
        <begin position="330"/>
        <end position="351"/>
    </location>
</feature>
<feature type="transmembrane region" description="Helical" evidence="6">
    <location>
        <begin position="257"/>
        <end position="276"/>
    </location>
</feature>
<feature type="transmembrane region" description="Helical" evidence="6">
    <location>
        <begin position="296"/>
        <end position="318"/>
    </location>
</feature>
<dbReference type="GO" id="GO:0005886">
    <property type="term" value="C:plasma membrane"/>
    <property type="evidence" value="ECO:0007669"/>
    <property type="project" value="UniProtKB-SubCell"/>
</dbReference>
<dbReference type="PANTHER" id="PTHR43478:SF1">
    <property type="entry name" value="NA+_H+ ANTIPORTER NHAC-LIKE C-TERMINAL DOMAIN-CONTAINING PROTEIN"/>
    <property type="match status" value="1"/>
</dbReference>
<dbReference type="STRING" id="1121883.SAMN02745226_01166"/>
<name>A0A1M7SR92_FERGO</name>
<feature type="transmembrane region" description="Helical" evidence="6">
    <location>
        <begin position="486"/>
        <end position="505"/>
    </location>
</feature>
<sequence length="515" mass="55663">MAGTIWSILPPLVAIVLCFITKNVLLSLFLGIFTGGLLLNSFNPLSAFGYSLDKIVGSVADEWNAKLLLFNLIMGAGIAFIWKLGGSKALADWAKTKIKTRRSATVWAWLLGVIVFFNDYINAAIVGNVTRDIFEEHKISKEKLSYILDSTSAPVATFFISDWIAYQLGMIQKGMESANITGISPLSAFLGSIPFNLYCLFTVLFVGIIAITSWDFGPMLKAELRAQKEGKTKRDGAVPMLDVDFELGKPIETKPMILTFVLPIVALIGVTIWGFYYTGAKAGGATLIEKLGNADAATALLWGAFAMMLTGIAIAIGFKLMTISETMKTVLDGFKLMLLACAILVLAWSIGSVTKDVDLSGYVVSLVKEDSSFFLIPPIIFIIGALVSFATGTSWGTMAILTPIAIPIAYKVTGDAWLSVTSMAGVVFAGSIFGDHCSPISDTTVLSSIFSGSDHMDHVNTQIPYALLTAFVALLMYFVYGAFRTSPFILITVGLVLVILLARVLNRYSIKRIDS</sequence>
<evidence type="ECO:0000256" key="5">
    <source>
        <dbReference type="ARBA" id="ARBA00023136"/>
    </source>
</evidence>
<keyword evidence="9" id="KW-1185">Reference proteome</keyword>
<keyword evidence="3 6" id="KW-0812">Transmembrane</keyword>
<keyword evidence="4 6" id="KW-1133">Transmembrane helix</keyword>
<evidence type="ECO:0000259" key="7">
    <source>
        <dbReference type="Pfam" id="PF03553"/>
    </source>
</evidence>
<evidence type="ECO:0000256" key="6">
    <source>
        <dbReference type="SAM" id="Phobius"/>
    </source>
</evidence>